<accession>A0A9N9PED7</accession>
<dbReference type="Proteomes" id="UP000789396">
    <property type="component" value="Unassembled WGS sequence"/>
</dbReference>
<protein>
    <submittedName>
        <fullName evidence="1">16834_t:CDS:1</fullName>
    </submittedName>
</protein>
<dbReference type="AlphaFoldDB" id="A0A9N9PED7"/>
<sequence>IYIRVEEKLEELAIQIISQNCPLESPFHKIVQAAKKEVSFDGQIRLSQIVHQVAKSKRERELVEQEEKRLLQQAQIYLAASTYKILPNLTTL</sequence>
<comment type="caution">
    <text evidence="1">The sequence shown here is derived from an EMBL/GenBank/DDBJ whole genome shotgun (WGS) entry which is preliminary data.</text>
</comment>
<feature type="non-terminal residue" evidence="1">
    <location>
        <position position="1"/>
    </location>
</feature>
<keyword evidence="2" id="KW-1185">Reference proteome</keyword>
<name>A0A9N9PED7_9GLOM</name>
<dbReference type="EMBL" id="CAJVPZ010088498">
    <property type="protein sequence ID" value="CAG8813451.1"/>
    <property type="molecule type" value="Genomic_DNA"/>
</dbReference>
<evidence type="ECO:0000313" key="2">
    <source>
        <dbReference type="Proteomes" id="UP000789396"/>
    </source>
</evidence>
<evidence type="ECO:0000313" key="1">
    <source>
        <dbReference type="EMBL" id="CAG8813451.1"/>
    </source>
</evidence>
<organism evidence="1 2">
    <name type="scientific">Racocetra fulgida</name>
    <dbReference type="NCBI Taxonomy" id="60492"/>
    <lineage>
        <taxon>Eukaryota</taxon>
        <taxon>Fungi</taxon>
        <taxon>Fungi incertae sedis</taxon>
        <taxon>Mucoromycota</taxon>
        <taxon>Glomeromycotina</taxon>
        <taxon>Glomeromycetes</taxon>
        <taxon>Diversisporales</taxon>
        <taxon>Gigasporaceae</taxon>
        <taxon>Racocetra</taxon>
    </lineage>
</organism>
<gene>
    <name evidence="1" type="ORF">RFULGI_LOCUS19005</name>
</gene>
<proteinExistence type="predicted"/>
<reference evidence="1" key="1">
    <citation type="submission" date="2021-06" db="EMBL/GenBank/DDBJ databases">
        <authorList>
            <person name="Kallberg Y."/>
            <person name="Tangrot J."/>
            <person name="Rosling A."/>
        </authorList>
    </citation>
    <scope>NUCLEOTIDE SEQUENCE</scope>
    <source>
        <strain evidence="1">IN212</strain>
    </source>
</reference>